<evidence type="ECO:0008006" key="5">
    <source>
        <dbReference type="Google" id="ProtNLM"/>
    </source>
</evidence>
<feature type="compositionally biased region" description="Gly residues" evidence="2">
    <location>
        <begin position="76"/>
        <end position="88"/>
    </location>
</feature>
<feature type="compositionally biased region" description="Basic and acidic residues" evidence="2">
    <location>
        <begin position="17"/>
        <end position="32"/>
    </location>
</feature>
<dbReference type="Pfam" id="PF03760">
    <property type="entry name" value="LEA_1"/>
    <property type="match status" value="1"/>
</dbReference>
<evidence type="ECO:0000256" key="2">
    <source>
        <dbReference type="SAM" id="MobiDB-lite"/>
    </source>
</evidence>
<keyword evidence="4" id="KW-1185">Reference proteome</keyword>
<dbReference type="InterPro" id="IPR005513">
    <property type="entry name" value="LEA_1"/>
</dbReference>
<dbReference type="EMBL" id="JACGWO010000012">
    <property type="protein sequence ID" value="KAK4414350.1"/>
    <property type="molecule type" value="Genomic_DNA"/>
</dbReference>
<proteinExistence type="inferred from homology"/>
<comment type="caution">
    <text evidence="3">The sequence shown here is derived from an EMBL/GenBank/DDBJ whole genome shotgun (WGS) entry which is preliminary data.</text>
</comment>
<sequence>MQAIKEKLNDITATRRAKAEAKEEEKAEKDLAKARMEVAREVRMAREAEAEMDHHVNKAIEKAALVQHERKTPLSGSGGGSQDGGGGDSYVQEPNYSGNLSNPAGTGYSPEPAYGGGGAAYRNSGDLGSSAATGSGNMSGRAS</sequence>
<evidence type="ECO:0000313" key="3">
    <source>
        <dbReference type="EMBL" id="KAK4414350.1"/>
    </source>
</evidence>
<dbReference type="PANTHER" id="PTHR33493:SF3">
    <property type="entry name" value="LATE EMBRYOGENESIS ABUNDANT PROTEIN, LEA_1 SUBGROUP"/>
    <property type="match status" value="1"/>
</dbReference>
<dbReference type="AlphaFoldDB" id="A0AAE2CA42"/>
<evidence type="ECO:0000256" key="1">
    <source>
        <dbReference type="ARBA" id="ARBA00010975"/>
    </source>
</evidence>
<protein>
    <recommendedName>
        <fullName evidence="5">Late embryogenesis abundant protein</fullName>
    </recommendedName>
</protein>
<feature type="region of interest" description="Disordered" evidence="2">
    <location>
        <begin position="1"/>
        <end position="32"/>
    </location>
</feature>
<feature type="compositionally biased region" description="Polar residues" evidence="2">
    <location>
        <begin position="92"/>
        <end position="104"/>
    </location>
</feature>
<reference evidence="3" key="1">
    <citation type="submission" date="2020-06" db="EMBL/GenBank/DDBJ databases">
        <authorList>
            <person name="Li T."/>
            <person name="Hu X."/>
            <person name="Zhang T."/>
            <person name="Song X."/>
            <person name="Zhang H."/>
            <person name="Dai N."/>
            <person name="Sheng W."/>
            <person name="Hou X."/>
            <person name="Wei L."/>
        </authorList>
    </citation>
    <scope>NUCLEOTIDE SEQUENCE</scope>
    <source>
        <strain evidence="3">3651</strain>
        <tissue evidence="3">Leaf</tissue>
    </source>
</reference>
<gene>
    <name evidence="3" type="ORF">Salat_2848000</name>
</gene>
<reference evidence="3" key="2">
    <citation type="journal article" date="2024" name="Plant">
        <title>Genomic evolution and insights into agronomic trait innovations of Sesamum species.</title>
        <authorList>
            <person name="Miao H."/>
            <person name="Wang L."/>
            <person name="Qu L."/>
            <person name="Liu H."/>
            <person name="Sun Y."/>
            <person name="Le M."/>
            <person name="Wang Q."/>
            <person name="Wei S."/>
            <person name="Zheng Y."/>
            <person name="Lin W."/>
            <person name="Duan Y."/>
            <person name="Cao H."/>
            <person name="Xiong S."/>
            <person name="Wang X."/>
            <person name="Wei L."/>
            <person name="Li C."/>
            <person name="Ma Q."/>
            <person name="Ju M."/>
            <person name="Zhao R."/>
            <person name="Li G."/>
            <person name="Mu C."/>
            <person name="Tian Q."/>
            <person name="Mei H."/>
            <person name="Zhang T."/>
            <person name="Gao T."/>
            <person name="Zhang H."/>
        </authorList>
    </citation>
    <scope>NUCLEOTIDE SEQUENCE</scope>
    <source>
        <strain evidence="3">3651</strain>
    </source>
</reference>
<name>A0AAE2CA42_9LAMI</name>
<dbReference type="PANTHER" id="PTHR33493">
    <property type="entry name" value="LATE EMBRYOGENESIS ABUNDANT PROTEIN 6-RELATED"/>
    <property type="match status" value="1"/>
</dbReference>
<dbReference type="Proteomes" id="UP001293254">
    <property type="component" value="Unassembled WGS sequence"/>
</dbReference>
<dbReference type="GO" id="GO:0009793">
    <property type="term" value="P:embryo development ending in seed dormancy"/>
    <property type="evidence" value="ECO:0007669"/>
    <property type="project" value="InterPro"/>
</dbReference>
<organism evidence="3 4">
    <name type="scientific">Sesamum alatum</name>
    <dbReference type="NCBI Taxonomy" id="300844"/>
    <lineage>
        <taxon>Eukaryota</taxon>
        <taxon>Viridiplantae</taxon>
        <taxon>Streptophyta</taxon>
        <taxon>Embryophyta</taxon>
        <taxon>Tracheophyta</taxon>
        <taxon>Spermatophyta</taxon>
        <taxon>Magnoliopsida</taxon>
        <taxon>eudicotyledons</taxon>
        <taxon>Gunneridae</taxon>
        <taxon>Pentapetalae</taxon>
        <taxon>asterids</taxon>
        <taxon>lamiids</taxon>
        <taxon>Lamiales</taxon>
        <taxon>Pedaliaceae</taxon>
        <taxon>Sesamum</taxon>
    </lineage>
</organism>
<evidence type="ECO:0000313" key="4">
    <source>
        <dbReference type="Proteomes" id="UP001293254"/>
    </source>
</evidence>
<feature type="region of interest" description="Disordered" evidence="2">
    <location>
        <begin position="49"/>
        <end position="143"/>
    </location>
</feature>
<comment type="similarity">
    <text evidence="1">Belongs to the LEA type 1 family.</text>
</comment>
<feature type="compositionally biased region" description="Polar residues" evidence="2">
    <location>
        <begin position="126"/>
        <end position="143"/>
    </location>
</feature>
<accession>A0AAE2CA42</accession>
<feature type="compositionally biased region" description="Basic and acidic residues" evidence="2">
    <location>
        <begin position="49"/>
        <end position="72"/>
    </location>
</feature>